<proteinExistence type="predicted"/>
<feature type="signal peptide" evidence="1">
    <location>
        <begin position="1"/>
        <end position="28"/>
    </location>
</feature>
<sequence precursor="true">MKLHIHPRLSLHSLASCGLAALALQATASAQGANVCANADVIPALPSTTAFDTASPSDTPGVPATTTGSNYCATQNEVWFTFTPSTTGAYRIDTCGGSADTAIAVYEGSCGSLLELACNDDFCLLGSAALVTLTAGMPYWVSVGTGDAFAFPTVAGSLNIAQLVFPAAAGSVSAWSGAVATGTPASFTMTDLIGPTVADIGMTNGANGVSYEFIVHGTAEGDSSGLMGVLASGVGDAAGFKFEQWSNTLAYGVTEFGIADYSFLGPTVTENADLHLVFVVDTTLGETELFVNGTSAGTTTASPVLQGEQGIGFIYRPNNRDLDPFFGKVRGVAVYEAMLTPAEIVEHHNVYFNGGLGTQYCGPGVPNSTGNSGQIAASGSLVAAANDVTLTASDIPRFTFGFFITSQTQGFVMMPGGSQGNLCLSGAVGRYVGPGQIQNSGNSNEISLPLNLTQMPQPNGFVSALPGQTWNFQLWHRDSVGTPTSNFTNGVSLTFQ</sequence>
<evidence type="ECO:0008006" key="4">
    <source>
        <dbReference type="Google" id="ProtNLM"/>
    </source>
</evidence>
<dbReference type="AlphaFoldDB" id="A0A518ERP0"/>
<dbReference type="EMBL" id="CP036434">
    <property type="protein sequence ID" value="QDV06768.1"/>
    <property type="molecule type" value="Genomic_DNA"/>
</dbReference>
<evidence type="ECO:0000256" key="1">
    <source>
        <dbReference type="SAM" id="SignalP"/>
    </source>
</evidence>
<dbReference type="SUPFAM" id="SSF49899">
    <property type="entry name" value="Concanavalin A-like lectins/glucanases"/>
    <property type="match status" value="1"/>
</dbReference>
<dbReference type="Gene3D" id="2.60.120.200">
    <property type="match status" value="1"/>
</dbReference>
<feature type="chain" id="PRO_5021922039" description="LamG-like jellyroll fold domain-containing protein" evidence="1">
    <location>
        <begin position="29"/>
        <end position="496"/>
    </location>
</feature>
<protein>
    <recommendedName>
        <fullName evidence="4">LamG-like jellyroll fold domain-containing protein</fullName>
    </recommendedName>
</protein>
<dbReference type="OrthoDB" id="291931at2"/>
<dbReference type="InterPro" id="IPR013320">
    <property type="entry name" value="ConA-like_dom_sf"/>
</dbReference>
<keyword evidence="1" id="KW-0732">Signal</keyword>
<dbReference type="RefSeq" id="WP_145197232.1">
    <property type="nucleotide sequence ID" value="NZ_CP036434.1"/>
</dbReference>
<organism evidence="2 3">
    <name type="scientific">Saltatorellus ferox</name>
    <dbReference type="NCBI Taxonomy" id="2528018"/>
    <lineage>
        <taxon>Bacteria</taxon>
        <taxon>Pseudomonadati</taxon>
        <taxon>Planctomycetota</taxon>
        <taxon>Planctomycetia</taxon>
        <taxon>Planctomycetia incertae sedis</taxon>
        <taxon>Saltatorellus</taxon>
    </lineage>
</organism>
<reference evidence="2 3" key="1">
    <citation type="submission" date="2019-02" db="EMBL/GenBank/DDBJ databases">
        <title>Deep-cultivation of Planctomycetes and their phenomic and genomic characterization uncovers novel biology.</title>
        <authorList>
            <person name="Wiegand S."/>
            <person name="Jogler M."/>
            <person name="Boedeker C."/>
            <person name="Pinto D."/>
            <person name="Vollmers J."/>
            <person name="Rivas-Marin E."/>
            <person name="Kohn T."/>
            <person name="Peeters S.H."/>
            <person name="Heuer A."/>
            <person name="Rast P."/>
            <person name="Oberbeckmann S."/>
            <person name="Bunk B."/>
            <person name="Jeske O."/>
            <person name="Meyerdierks A."/>
            <person name="Storesund J.E."/>
            <person name="Kallscheuer N."/>
            <person name="Luecker S."/>
            <person name="Lage O.M."/>
            <person name="Pohl T."/>
            <person name="Merkel B.J."/>
            <person name="Hornburger P."/>
            <person name="Mueller R.-W."/>
            <person name="Bruemmer F."/>
            <person name="Labrenz M."/>
            <person name="Spormann A.M."/>
            <person name="Op den Camp H."/>
            <person name="Overmann J."/>
            <person name="Amann R."/>
            <person name="Jetten M.S.M."/>
            <person name="Mascher T."/>
            <person name="Medema M.H."/>
            <person name="Devos D.P."/>
            <person name="Kaster A.-K."/>
            <person name="Ovreas L."/>
            <person name="Rohde M."/>
            <person name="Galperin M.Y."/>
            <person name="Jogler C."/>
        </authorList>
    </citation>
    <scope>NUCLEOTIDE SEQUENCE [LARGE SCALE GENOMIC DNA]</scope>
    <source>
        <strain evidence="2 3">Poly30</strain>
    </source>
</reference>
<accession>A0A518ERP0</accession>
<gene>
    <name evidence="2" type="ORF">Poly30_22830</name>
</gene>
<name>A0A518ERP0_9BACT</name>
<evidence type="ECO:0000313" key="2">
    <source>
        <dbReference type="EMBL" id="QDV06768.1"/>
    </source>
</evidence>
<evidence type="ECO:0000313" key="3">
    <source>
        <dbReference type="Proteomes" id="UP000320390"/>
    </source>
</evidence>
<dbReference type="Pfam" id="PF13385">
    <property type="entry name" value="Laminin_G_3"/>
    <property type="match status" value="1"/>
</dbReference>
<dbReference type="Proteomes" id="UP000320390">
    <property type="component" value="Chromosome"/>
</dbReference>
<keyword evidence="3" id="KW-1185">Reference proteome</keyword>